<proteinExistence type="predicted"/>
<evidence type="ECO:0000313" key="1">
    <source>
        <dbReference type="EMBL" id="ACA44520.1"/>
    </source>
</evidence>
<accession>B1IJ03</accession>
<reference evidence="1 2" key="1">
    <citation type="journal article" date="2007" name="PLoS ONE">
        <title>Analysis of the neurotoxin complex genes in Clostridium botulinum A1-A4 and B1 strains: BoNT/A3, /Ba4 and /B1 clusters are located within plasmids.</title>
        <authorList>
            <person name="Smith T.J."/>
            <person name="Hill K.K."/>
            <person name="Foley B.T."/>
            <person name="Detter J.C."/>
            <person name="Munk A.C."/>
            <person name="Bruce D.C."/>
            <person name="Doggett N.A."/>
            <person name="Smith L.A."/>
            <person name="Marks J.D."/>
            <person name="Xie G."/>
            <person name="Brettin T.S."/>
        </authorList>
    </citation>
    <scope>NUCLEOTIDE SEQUENCE [LARGE SCALE GENOMIC DNA]</scope>
    <source>
        <strain evidence="2">Okra / Type B1</strain>
    </source>
</reference>
<name>B1IJ03_CLOBK</name>
<dbReference type="Proteomes" id="UP000008541">
    <property type="component" value="Chromosome"/>
</dbReference>
<gene>
    <name evidence="1" type="ordered locus">CLD_2076</name>
</gene>
<dbReference type="RefSeq" id="WP_015957659.1">
    <property type="nucleotide sequence ID" value="NC_010516.1"/>
</dbReference>
<dbReference type="KEGG" id="cbb:CLD_2076"/>
<sequence length="306" mass="35774">MASVTRWVDKESTSLKNAIDNIITISERENDSEGTTRYCNWESEKTFDQIQITQFNNREIEYNYFSVSFDSVRPGLEPVEDRTTHNKCFVIVYFNGFSVNYIIDRNSDAKTILRKLLNYSGKNEIVENNYQVDSDFFIWLISKVYYDQNTIEINSQTDVKLVLKSIRGFKGDSQDYLTKVSASGESVMKIISTLSFLLESRNINQIRINIDYGNNRGIVIELNINNSIRINTDIYIGDYIMEVQEKKISQLYLLFYLELFPNLIQSYQNEKECELWNREKNINFLKDVAEALTESINIKLNTLTNK</sequence>
<organism evidence="1 2">
    <name type="scientific">Clostridium botulinum (strain Okra / Type B1)</name>
    <dbReference type="NCBI Taxonomy" id="498213"/>
    <lineage>
        <taxon>Bacteria</taxon>
        <taxon>Bacillati</taxon>
        <taxon>Bacillota</taxon>
        <taxon>Clostridia</taxon>
        <taxon>Eubacteriales</taxon>
        <taxon>Clostridiaceae</taxon>
        <taxon>Clostridium</taxon>
    </lineage>
</organism>
<dbReference type="AlphaFoldDB" id="B1IJ03"/>
<evidence type="ECO:0000313" key="2">
    <source>
        <dbReference type="Proteomes" id="UP000008541"/>
    </source>
</evidence>
<dbReference type="HOGENOM" id="CLU_077416_1_0_9"/>
<dbReference type="EMBL" id="CP000939">
    <property type="protein sequence ID" value="ACA44520.1"/>
    <property type="molecule type" value="Genomic_DNA"/>
</dbReference>
<protein>
    <submittedName>
        <fullName evidence="1">Uncharacterized protein</fullName>
    </submittedName>
</protein>